<evidence type="ECO:0000313" key="2">
    <source>
        <dbReference type="EMBL" id="KJZ11444.1"/>
    </source>
</evidence>
<keyword evidence="1" id="KW-0732">Signal</keyword>
<comment type="caution">
    <text evidence="2">The sequence shown here is derived from an EMBL/GenBank/DDBJ whole genome shotgun (WGS) entry which is preliminary data.</text>
</comment>
<keyword evidence="3" id="KW-1185">Reference proteome</keyword>
<protein>
    <submittedName>
        <fullName evidence="2">Uncharacterized protein</fullName>
    </submittedName>
</protein>
<feature type="signal peptide" evidence="1">
    <location>
        <begin position="1"/>
        <end position="19"/>
    </location>
</feature>
<sequence length="135" mass="14977">MKNALLVSLLSLASTSALANATPAAASAEQVPERAGYSSVNEVIEYGRQYQEIKGQLLEAGYQFQSCNQHVINYFVQPASPVYLYAQAECTYSRSVGGDYSLETDYALVKIDIDYHQFNQLFHEGAVNVKYVTVY</sequence>
<dbReference type="AlphaFoldDB" id="A0A0F4QVW6"/>
<evidence type="ECO:0000256" key="1">
    <source>
        <dbReference type="SAM" id="SignalP"/>
    </source>
</evidence>
<dbReference type="Proteomes" id="UP000033452">
    <property type="component" value="Unassembled WGS sequence"/>
</dbReference>
<dbReference type="RefSeq" id="WP_046004067.1">
    <property type="nucleotide sequence ID" value="NZ_JXYA01000010.1"/>
</dbReference>
<dbReference type="PATRIC" id="fig|43658.5.peg.1280"/>
<accession>A0A0F4QVW6</accession>
<dbReference type="EMBL" id="JXYA01000010">
    <property type="protein sequence ID" value="KJZ11444.1"/>
    <property type="molecule type" value="Genomic_DNA"/>
</dbReference>
<dbReference type="OrthoDB" id="6292687at2"/>
<evidence type="ECO:0000313" key="3">
    <source>
        <dbReference type="Proteomes" id="UP000033452"/>
    </source>
</evidence>
<name>A0A0F4QVW6_9GAMM</name>
<gene>
    <name evidence="2" type="ORF">TW77_06105</name>
</gene>
<feature type="chain" id="PRO_5002475838" evidence="1">
    <location>
        <begin position="20"/>
        <end position="135"/>
    </location>
</feature>
<proteinExistence type="predicted"/>
<organism evidence="2 3">
    <name type="scientific">Pseudoalteromonas rubra</name>
    <dbReference type="NCBI Taxonomy" id="43658"/>
    <lineage>
        <taxon>Bacteria</taxon>
        <taxon>Pseudomonadati</taxon>
        <taxon>Pseudomonadota</taxon>
        <taxon>Gammaproteobacteria</taxon>
        <taxon>Alteromonadales</taxon>
        <taxon>Pseudoalteromonadaceae</taxon>
        <taxon>Pseudoalteromonas</taxon>
    </lineage>
</organism>
<reference evidence="2 3" key="1">
    <citation type="journal article" date="2015" name="BMC Genomics">
        <title>Genome mining reveals unlocked bioactive potential of marine Gram-negative bacteria.</title>
        <authorList>
            <person name="Machado H."/>
            <person name="Sonnenschein E.C."/>
            <person name="Melchiorsen J."/>
            <person name="Gram L."/>
        </authorList>
    </citation>
    <scope>NUCLEOTIDE SEQUENCE [LARGE SCALE GENOMIC DNA]</scope>
    <source>
        <strain evidence="2 3">S2471</strain>
    </source>
</reference>